<gene>
    <name evidence="11" type="ORF">SAMN02745176_03313</name>
</gene>
<dbReference type="InterPro" id="IPR036890">
    <property type="entry name" value="HATPase_C_sf"/>
</dbReference>
<keyword evidence="6 11" id="KW-0418">Kinase</keyword>
<comment type="catalytic activity">
    <reaction evidence="1">
        <text>ATP + protein L-histidine = ADP + protein N-phospho-L-histidine.</text>
        <dbReference type="EC" id="2.7.13.3"/>
    </reaction>
</comment>
<keyword evidence="9" id="KW-1133">Transmembrane helix</keyword>
<dbReference type="FunFam" id="3.30.565.10:FF:000006">
    <property type="entry name" value="Sensor histidine kinase WalK"/>
    <property type="match status" value="1"/>
</dbReference>
<dbReference type="Pfam" id="PF00512">
    <property type="entry name" value="HisKA"/>
    <property type="match status" value="1"/>
</dbReference>
<dbReference type="RefSeq" id="WP_073027727.1">
    <property type="nucleotide sequence ID" value="NZ_FQZS01000034.1"/>
</dbReference>
<dbReference type="OrthoDB" id="9813151at2"/>
<evidence type="ECO:0000256" key="2">
    <source>
        <dbReference type="ARBA" id="ARBA00004370"/>
    </source>
</evidence>
<dbReference type="Proteomes" id="UP000184442">
    <property type="component" value="Unassembled WGS sequence"/>
</dbReference>
<evidence type="ECO:0000256" key="6">
    <source>
        <dbReference type="ARBA" id="ARBA00022777"/>
    </source>
</evidence>
<dbReference type="Gene3D" id="1.10.287.130">
    <property type="match status" value="1"/>
</dbReference>
<evidence type="ECO:0000256" key="8">
    <source>
        <dbReference type="ARBA" id="ARBA00023136"/>
    </source>
</evidence>
<reference evidence="11 12" key="1">
    <citation type="submission" date="2016-11" db="EMBL/GenBank/DDBJ databases">
        <authorList>
            <person name="Jaros S."/>
            <person name="Januszkiewicz K."/>
            <person name="Wedrychowicz H."/>
        </authorList>
    </citation>
    <scope>NUCLEOTIDE SEQUENCE [LARGE SCALE GENOMIC DNA]</scope>
    <source>
        <strain evidence="11 12">DSM 19022</strain>
    </source>
</reference>
<keyword evidence="4" id="KW-0597">Phosphoprotein</keyword>
<keyword evidence="5" id="KW-0808">Transferase</keyword>
<evidence type="ECO:0000313" key="12">
    <source>
        <dbReference type="Proteomes" id="UP000184442"/>
    </source>
</evidence>
<evidence type="ECO:0000259" key="10">
    <source>
        <dbReference type="PROSITE" id="PS50109"/>
    </source>
</evidence>
<feature type="transmembrane region" description="Helical" evidence="9">
    <location>
        <begin position="194"/>
        <end position="220"/>
    </location>
</feature>
<dbReference type="EC" id="2.7.13.3" evidence="3"/>
<dbReference type="STRING" id="1122184.SAMN02745176_03313"/>
<feature type="domain" description="Histidine kinase" evidence="10">
    <location>
        <begin position="240"/>
        <end position="455"/>
    </location>
</feature>
<dbReference type="PANTHER" id="PTHR45453:SF1">
    <property type="entry name" value="PHOSPHATE REGULON SENSOR PROTEIN PHOR"/>
    <property type="match status" value="1"/>
</dbReference>
<dbReference type="InterPro" id="IPR004358">
    <property type="entry name" value="Sig_transdc_His_kin-like_C"/>
</dbReference>
<dbReference type="AlphaFoldDB" id="A0A1M6ILI8"/>
<name>A0A1M6ILI8_9FIRM</name>
<evidence type="ECO:0000256" key="4">
    <source>
        <dbReference type="ARBA" id="ARBA00022553"/>
    </source>
</evidence>
<evidence type="ECO:0000256" key="5">
    <source>
        <dbReference type="ARBA" id="ARBA00022679"/>
    </source>
</evidence>
<dbReference type="InterPro" id="IPR050351">
    <property type="entry name" value="BphY/WalK/GraS-like"/>
</dbReference>
<evidence type="ECO:0000313" key="11">
    <source>
        <dbReference type="EMBL" id="SHJ35259.1"/>
    </source>
</evidence>
<proteinExistence type="predicted"/>
<keyword evidence="12" id="KW-1185">Reference proteome</keyword>
<dbReference type="GO" id="GO:0004721">
    <property type="term" value="F:phosphoprotein phosphatase activity"/>
    <property type="evidence" value="ECO:0007669"/>
    <property type="project" value="TreeGrafter"/>
</dbReference>
<dbReference type="FunFam" id="1.10.287.130:FF:000001">
    <property type="entry name" value="Two-component sensor histidine kinase"/>
    <property type="match status" value="1"/>
</dbReference>
<keyword evidence="8 9" id="KW-0472">Membrane</keyword>
<dbReference type="PROSITE" id="PS50109">
    <property type="entry name" value="HIS_KIN"/>
    <property type="match status" value="1"/>
</dbReference>
<dbReference type="InterPro" id="IPR005467">
    <property type="entry name" value="His_kinase_dom"/>
</dbReference>
<protein>
    <recommendedName>
        <fullName evidence="3">histidine kinase</fullName>
        <ecNumber evidence="3">2.7.13.3</ecNumber>
    </recommendedName>
</protein>
<evidence type="ECO:0000256" key="9">
    <source>
        <dbReference type="SAM" id="Phobius"/>
    </source>
</evidence>
<feature type="transmembrane region" description="Helical" evidence="9">
    <location>
        <begin position="9"/>
        <end position="31"/>
    </location>
</feature>
<keyword evidence="7" id="KW-0902">Two-component regulatory system</keyword>
<accession>A0A1M6ILI8</accession>
<dbReference type="InterPro" id="IPR003594">
    <property type="entry name" value="HATPase_dom"/>
</dbReference>
<dbReference type="SMART" id="SM00387">
    <property type="entry name" value="HATPase_c"/>
    <property type="match status" value="1"/>
</dbReference>
<dbReference type="SUPFAM" id="SSF55874">
    <property type="entry name" value="ATPase domain of HSP90 chaperone/DNA topoisomerase II/histidine kinase"/>
    <property type="match status" value="1"/>
</dbReference>
<dbReference type="EMBL" id="FQZS01000034">
    <property type="protein sequence ID" value="SHJ35259.1"/>
    <property type="molecule type" value="Genomic_DNA"/>
</dbReference>
<comment type="subcellular location">
    <subcellularLocation>
        <location evidence="2">Membrane</location>
    </subcellularLocation>
</comment>
<sequence>MFKRLRNRFLILNMVMTSTVMIAAFAVIYIISYNNISSEIAKKLSPQAVTQTVIIEGTDLPDDTENNKHQTIIVKALTDTQNYDDTESNKPEFVNRRFLSDGTYSFTIQVDEDGEILEIDSPFNMHEETYKKAVHMVWNNKEKSSSITLEGKQWKYSIAQMEKQVIQGNGQSYNIPESKYRIIFLDVTMYNKTLLQLLTTLIFVGLIVLFVIFIISLYFANRVIKPITEAWERQKQFVADASHELKTPLSIINANYDALLANQEETIRSQLKWLDYIKIGTDRMTKLVNDLLSLAKMEDIRFEMQKVPFNISNVIEDVVISMEAVMTEKDIELISSIEPDVIVKSDPERISQVVTILFDNAVKYTDRNGQINIYLIKSKRHVAFSIKNSGKGIAKQDLPKIFDRFYRVDPSRNQETVSFGLGLSIAKTIIERLGGEISAESVENEHTTFTFAIGL</sequence>
<dbReference type="SUPFAM" id="SSF47384">
    <property type="entry name" value="Homodimeric domain of signal transducing histidine kinase"/>
    <property type="match status" value="1"/>
</dbReference>
<dbReference type="Pfam" id="PF02518">
    <property type="entry name" value="HATPase_c"/>
    <property type="match status" value="1"/>
</dbReference>
<dbReference type="InterPro" id="IPR036097">
    <property type="entry name" value="HisK_dim/P_sf"/>
</dbReference>
<evidence type="ECO:0000256" key="7">
    <source>
        <dbReference type="ARBA" id="ARBA00023012"/>
    </source>
</evidence>
<dbReference type="SMART" id="SM00388">
    <property type="entry name" value="HisKA"/>
    <property type="match status" value="1"/>
</dbReference>
<evidence type="ECO:0000256" key="1">
    <source>
        <dbReference type="ARBA" id="ARBA00000085"/>
    </source>
</evidence>
<dbReference type="PRINTS" id="PR00344">
    <property type="entry name" value="BCTRLSENSOR"/>
</dbReference>
<dbReference type="GO" id="GO:0005886">
    <property type="term" value="C:plasma membrane"/>
    <property type="evidence" value="ECO:0007669"/>
    <property type="project" value="TreeGrafter"/>
</dbReference>
<evidence type="ECO:0000256" key="3">
    <source>
        <dbReference type="ARBA" id="ARBA00012438"/>
    </source>
</evidence>
<dbReference type="PANTHER" id="PTHR45453">
    <property type="entry name" value="PHOSPHATE REGULON SENSOR PROTEIN PHOR"/>
    <property type="match status" value="1"/>
</dbReference>
<organism evidence="11 12">
    <name type="scientific">Lutispora thermophila DSM 19022</name>
    <dbReference type="NCBI Taxonomy" id="1122184"/>
    <lineage>
        <taxon>Bacteria</taxon>
        <taxon>Bacillati</taxon>
        <taxon>Bacillota</taxon>
        <taxon>Clostridia</taxon>
        <taxon>Lutisporales</taxon>
        <taxon>Lutisporaceae</taxon>
        <taxon>Lutispora</taxon>
    </lineage>
</organism>
<dbReference type="GO" id="GO:0000155">
    <property type="term" value="F:phosphorelay sensor kinase activity"/>
    <property type="evidence" value="ECO:0007669"/>
    <property type="project" value="InterPro"/>
</dbReference>
<dbReference type="GO" id="GO:0016036">
    <property type="term" value="P:cellular response to phosphate starvation"/>
    <property type="evidence" value="ECO:0007669"/>
    <property type="project" value="TreeGrafter"/>
</dbReference>
<dbReference type="InterPro" id="IPR003661">
    <property type="entry name" value="HisK_dim/P_dom"/>
</dbReference>
<dbReference type="CDD" id="cd00082">
    <property type="entry name" value="HisKA"/>
    <property type="match status" value="1"/>
</dbReference>
<keyword evidence="9" id="KW-0812">Transmembrane</keyword>
<dbReference type="Gene3D" id="3.30.565.10">
    <property type="entry name" value="Histidine kinase-like ATPase, C-terminal domain"/>
    <property type="match status" value="1"/>
</dbReference>